<organism evidence="1 2">
    <name type="scientific">Ooceraea biroi</name>
    <name type="common">Clonal raider ant</name>
    <name type="synonym">Cerapachys biroi</name>
    <dbReference type="NCBI Taxonomy" id="2015173"/>
    <lineage>
        <taxon>Eukaryota</taxon>
        <taxon>Metazoa</taxon>
        <taxon>Ecdysozoa</taxon>
        <taxon>Arthropoda</taxon>
        <taxon>Hexapoda</taxon>
        <taxon>Insecta</taxon>
        <taxon>Pterygota</taxon>
        <taxon>Neoptera</taxon>
        <taxon>Endopterygota</taxon>
        <taxon>Hymenoptera</taxon>
        <taxon>Apocrita</taxon>
        <taxon>Aculeata</taxon>
        <taxon>Formicoidea</taxon>
        <taxon>Formicidae</taxon>
        <taxon>Dorylinae</taxon>
        <taxon>Ooceraea</taxon>
    </lineage>
</organism>
<sequence length="87" mass="9714">MQGSTFLVVKNFSTITNIYDVGVTSDLVGVYDCKNLSNQIDAINLTDLKGKIYKMPKWSGIEGQEECPLEDEWMCATLLTPLILPEI</sequence>
<keyword evidence="2" id="KW-1185">Reference proteome</keyword>
<dbReference type="OMA" id="FSINECD"/>
<proteinExistence type="predicted"/>
<dbReference type="AlphaFoldDB" id="A0A026VXD4"/>
<name>A0A026VXD4_OOCBI</name>
<accession>A0A026VXD4</accession>
<reference evidence="1 2" key="1">
    <citation type="journal article" date="2014" name="Curr. Biol.">
        <title>The genome of the clonal raider ant Cerapachys biroi.</title>
        <authorList>
            <person name="Oxley P.R."/>
            <person name="Ji L."/>
            <person name="Fetter-Pruneda I."/>
            <person name="McKenzie S.K."/>
            <person name="Li C."/>
            <person name="Hu H."/>
            <person name="Zhang G."/>
            <person name="Kronauer D.J."/>
        </authorList>
    </citation>
    <scope>NUCLEOTIDE SEQUENCE [LARGE SCALE GENOMIC DNA]</scope>
</reference>
<evidence type="ECO:0000313" key="2">
    <source>
        <dbReference type="Proteomes" id="UP000053097"/>
    </source>
</evidence>
<gene>
    <name evidence="1" type="ORF">X777_13790</name>
</gene>
<dbReference type="Proteomes" id="UP000053097">
    <property type="component" value="Unassembled WGS sequence"/>
</dbReference>
<protein>
    <submittedName>
        <fullName evidence="1">Uncharacterized protein</fullName>
    </submittedName>
</protein>
<dbReference type="EMBL" id="KK107616">
    <property type="protein sequence ID" value="EZA48468.1"/>
    <property type="molecule type" value="Genomic_DNA"/>
</dbReference>
<evidence type="ECO:0000313" key="1">
    <source>
        <dbReference type="EMBL" id="EZA48468.1"/>
    </source>
</evidence>